<name>A0A8T1GP19_9STRA</name>
<gene>
    <name evidence="1" type="ORF">PC129_g25514</name>
</gene>
<dbReference type="EMBL" id="RCMV01006385">
    <property type="protein sequence ID" value="KAG3177684.1"/>
    <property type="molecule type" value="Genomic_DNA"/>
</dbReference>
<reference evidence="1" key="1">
    <citation type="submission" date="2018-05" db="EMBL/GenBank/DDBJ databases">
        <title>Effector identification in a new, highly contiguous assembly of the strawberry crown rot pathogen Phytophthora cactorum.</title>
        <authorList>
            <person name="Armitage A.D."/>
            <person name="Nellist C.F."/>
            <person name="Bates H."/>
            <person name="Vickerstaff R.J."/>
            <person name="Harrison R.J."/>
        </authorList>
    </citation>
    <scope>NUCLEOTIDE SEQUENCE</scope>
    <source>
        <strain evidence="1">P421</strain>
    </source>
</reference>
<organism evidence="1 2">
    <name type="scientific">Phytophthora cactorum</name>
    <dbReference type="NCBI Taxonomy" id="29920"/>
    <lineage>
        <taxon>Eukaryota</taxon>
        <taxon>Sar</taxon>
        <taxon>Stramenopiles</taxon>
        <taxon>Oomycota</taxon>
        <taxon>Peronosporomycetes</taxon>
        <taxon>Peronosporales</taxon>
        <taxon>Peronosporaceae</taxon>
        <taxon>Phytophthora</taxon>
    </lineage>
</organism>
<protein>
    <submittedName>
        <fullName evidence="1">Uncharacterized protein</fullName>
    </submittedName>
</protein>
<proteinExistence type="predicted"/>
<comment type="caution">
    <text evidence="1">The sequence shown here is derived from an EMBL/GenBank/DDBJ whole genome shotgun (WGS) entry which is preliminary data.</text>
</comment>
<sequence>MIAGATGAATSVAATTVVTTDRGAAITAATAVVDLIWTRKDLADRYDDVGPELILTWETRTLGRGDGELLERKLVSPLIVQPVHTGIKMIVQRVPVLHNLSQILIKK</sequence>
<dbReference type="Proteomes" id="UP000760860">
    <property type="component" value="Unassembled WGS sequence"/>
</dbReference>
<evidence type="ECO:0000313" key="2">
    <source>
        <dbReference type="Proteomes" id="UP000760860"/>
    </source>
</evidence>
<evidence type="ECO:0000313" key="1">
    <source>
        <dbReference type="EMBL" id="KAG3177684.1"/>
    </source>
</evidence>
<dbReference type="AlphaFoldDB" id="A0A8T1GP19"/>
<accession>A0A8T1GP19</accession>